<evidence type="ECO:0000256" key="13">
    <source>
        <dbReference type="ARBA" id="ARBA00023098"/>
    </source>
</evidence>
<dbReference type="Gene3D" id="1.20.120.1760">
    <property type="match status" value="1"/>
</dbReference>
<reference evidence="26" key="1">
    <citation type="submission" date="2023-07" db="EMBL/GenBank/DDBJ databases">
        <title>A draft genome of Kazachstania heterogenica Y-27499.</title>
        <authorList>
            <person name="Donic C."/>
            <person name="Kralova J.S."/>
            <person name="Fidel L."/>
            <person name="Ben-Dor S."/>
            <person name="Jung S."/>
        </authorList>
    </citation>
    <scope>NUCLEOTIDE SEQUENCE [LARGE SCALE GENOMIC DNA]</scope>
    <source>
        <strain evidence="26">Y27499</strain>
    </source>
</reference>
<evidence type="ECO:0000256" key="17">
    <source>
        <dbReference type="ARBA" id="ARBA00023264"/>
    </source>
</evidence>
<dbReference type="PANTHER" id="PTHR15362:SF4">
    <property type="entry name" value="CDP-DIACYLGLYCEROL--INOSITOL 3-PHOSPHATIDYLTRANSFERASE"/>
    <property type="match status" value="1"/>
</dbReference>
<evidence type="ECO:0000256" key="11">
    <source>
        <dbReference type="ARBA" id="ARBA00022842"/>
    </source>
</evidence>
<evidence type="ECO:0000256" key="6">
    <source>
        <dbReference type="ARBA" id="ARBA00022516"/>
    </source>
</evidence>
<comment type="similarity">
    <text evidence="4 22">Belongs to the CDP-alcohol phosphatidyltransferase class-I family.</text>
</comment>
<gene>
    <name evidence="25" type="ORF">RI543_002338</name>
</gene>
<evidence type="ECO:0000313" key="25">
    <source>
        <dbReference type="EMBL" id="KAK5780299.1"/>
    </source>
</evidence>
<evidence type="ECO:0000256" key="1">
    <source>
        <dbReference type="ARBA" id="ARBA00001936"/>
    </source>
</evidence>
<feature type="domain" description="TLC" evidence="24">
    <location>
        <begin position="308"/>
        <end position="516"/>
    </location>
</feature>
<feature type="transmembrane region" description="Helical" evidence="23">
    <location>
        <begin position="483"/>
        <end position="516"/>
    </location>
</feature>
<evidence type="ECO:0000256" key="15">
    <source>
        <dbReference type="ARBA" id="ARBA00023209"/>
    </source>
</evidence>
<evidence type="ECO:0000256" key="16">
    <source>
        <dbReference type="ARBA" id="ARBA00023211"/>
    </source>
</evidence>
<dbReference type="EC" id="2.7.8.11" evidence="5"/>
<evidence type="ECO:0000256" key="9">
    <source>
        <dbReference type="ARBA" id="ARBA00022723"/>
    </source>
</evidence>
<dbReference type="Proteomes" id="UP001306508">
    <property type="component" value="Unassembled WGS sequence"/>
</dbReference>
<keyword evidence="14 21" id="KW-0472">Membrane</keyword>
<evidence type="ECO:0000256" key="23">
    <source>
        <dbReference type="SAM" id="Phobius"/>
    </source>
</evidence>
<dbReference type="SMART" id="SM00724">
    <property type="entry name" value="TLC"/>
    <property type="match status" value="1"/>
</dbReference>
<keyword evidence="6" id="KW-0444">Lipid biosynthesis</keyword>
<dbReference type="GO" id="GO:0003881">
    <property type="term" value="F:CDP-diacylglycerol-inositol 3-phosphatidyltransferase activity"/>
    <property type="evidence" value="ECO:0007669"/>
    <property type="project" value="UniProtKB-EC"/>
</dbReference>
<evidence type="ECO:0000256" key="10">
    <source>
        <dbReference type="ARBA" id="ARBA00022824"/>
    </source>
</evidence>
<dbReference type="InterPro" id="IPR048254">
    <property type="entry name" value="CDP_ALCOHOL_P_TRANSF_CS"/>
</dbReference>
<sequence>MAEPKEKSTEVTARDVLWYIPNKIGYIRVITAILSFMTMQSHPLLTAFLYSTSCLLDALDGTMARKYNQCSGLGAVLDMVTDRSTTSGLMCFLCMAYSKYAVIFQTLLALDISSHYMHMYASLTGGAKSHKQVSADSSKLLHLYYTRRDVLFTVCFFNEAFYAGLYMMHFDQYYTFGKWIIFISTPLYLFKQFTNVLQLQRAALILANIDAKLANSVKKEVGFPQPTLIRDYVIPFLLNHNLITSKSVLDNLHTVLYTSLFYHIVYLIGAYIVFPPLSKLKIDYDVNHAKDKEARSQITNTRERKIQDLSIQASIHFISFLQTLVVLYLSFVFFLNSDISSKENYPDSDSRIFGEVRETQLVCMFGLAYFIWDAYISSIHSTLAFTVHGIVSTGAYYIGLKPYLQYYAPVFLMFELSNPFLNIRWYGLKFFPSNNKISKIVLLINNLILMIIFFFVRILWGWYQTFMLIYDFYTVRNDPRFLLIDTIIVVICNLTIDVLNVVWFSLMVKTAISLIFQAPGKKPKK</sequence>
<keyword evidence="17" id="KW-1208">Phospholipid metabolism</keyword>
<evidence type="ECO:0000256" key="14">
    <source>
        <dbReference type="ARBA" id="ARBA00023136"/>
    </source>
</evidence>
<comment type="subcellular location">
    <subcellularLocation>
        <location evidence="3">Endoplasmic reticulum membrane</location>
        <topology evidence="3">Multi-pass membrane protein</topology>
    </subcellularLocation>
</comment>
<keyword evidence="10" id="KW-0256">Endoplasmic reticulum</keyword>
<feature type="transmembrane region" description="Helical" evidence="23">
    <location>
        <begin position="87"/>
        <end position="110"/>
    </location>
</feature>
<dbReference type="InterPro" id="IPR000462">
    <property type="entry name" value="CDP-OH_P_trans"/>
</dbReference>
<keyword evidence="16" id="KW-0464">Manganese</keyword>
<keyword evidence="7 22" id="KW-0808">Transferase</keyword>
<keyword evidence="26" id="KW-1185">Reference proteome</keyword>
<keyword evidence="15" id="KW-0594">Phospholipid biosynthesis</keyword>
<evidence type="ECO:0000256" key="12">
    <source>
        <dbReference type="ARBA" id="ARBA00022989"/>
    </source>
</evidence>
<proteinExistence type="inferred from homology"/>
<evidence type="ECO:0000256" key="3">
    <source>
        <dbReference type="ARBA" id="ARBA00004477"/>
    </source>
</evidence>
<feature type="transmembrane region" description="Helical" evidence="23">
    <location>
        <begin position="406"/>
        <end position="428"/>
    </location>
</feature>
<protein>
    <recommendedName>
        <fullName evidence="19">CDP-diacylglycerol--inositol 3-phosphatidyltransferase</fullName>
        <ecNumber evidence="5">2.7.8.11</ecNumber>
    </recommendedName>
    <alternativeName>
        <fullName evidence="20">Phosphatidylinositol synthase</fullName>
    </alternativeName>
</protein>
<dbReference type="PROSITE" id="PS00379">
    <property type="entry name" value="CDP_ALCOHOL_P_TRANSF"/>
    <property type="match status" value="1"/>
</dbReference>
<evidence type="ECO:0000256" key="5">
    <source>
        <dbReference type="ARBA" id="ARBA00013212"/>
    </source>
</evidence>
<dbReference type="AlphaFoldDB" id="A0AAN7ZSM1"/>
<evidence type="ECO:0000313" key="26">
    <source>
        <dbReference type="Proteomes" id="UP001306508"/>
    </source>
</evidence>
<evidence type="ECO:0000256" key="19">
    <source>
        <dbReference type="ARBA" id="ARBA00070582"/>
    </source>
</evidence>
<feature type="transmembrane region" description="Helical" evidence="23">
    <location>
        <begin position="255"/>
        <end position="274"/>
    </location>
</feature>
<evidence type="ECO:0000256" key="7">
    <source>
        <dbReference type="ARBA" id="ARBA00022679"/>
    </source>
</evidence>
<keyword evidence="9" id="KW-0479">Metal-binding</keyword>
<evidence type="ECO:0000256" key="4">
    <source>
        <dbReference type="ARBA" id="ARBA00010441"/>
    </source>
</evidence>
<organism evidence="25 26">
    <name type="scientific">Arxiozyma heterogenica</name>
    <dbReference type="NCBI Taxonomy" id="278026"/>
    <lineage>
        <taxon>Eukaryota</taxon>
        <taxon>Fungi</taxon>
        <taxon>Dikarya</taxon>
        <taxon>Ascomycota</taxon>
        <taxon>Saccharomycotina</taxon>
        <taxon>Saccharomycetes</taxon>
        <taxon>Saccharomycetales</taxon>
        <taxon>Saccharomycetaceae</taxon>
        <taxon>Arxiozyma</taxon>
    </lineage>
</organism>
<keyword evidence="11" id="KW-0460">Magnesium</keyword>
<dbReference type="GO" id="GO:0005789">
    <property type="term" value="C:endoplasmic reticulum membrane"/>
    <property type="evidence" value="ECO:0007669"/>
    <property type="project" value="UniProtKB-SubCell"/>
</dbReference>
<dbReference type="PROSITE" id="PS50922">
    <property type="entry name" value="TLC"/>
    <property type="match status" value="1"/>
</dbReference>
<evidence type="ECO:0000256" key="2">
    <source>
        <dbReference type="ARBA" id="ARBA00001946"/>
    </source>
</evidence>
<evidence type="ECO:0000256" key="21">
    <source>
        <dbReference type="PROSITE-ProRule" id="PRU00205"/>
    </source>
</evidence>
<evidence type="ECO:0000256" key="22">
    <source>
        <dbReference type="RuleBase" id="RU003750"/>
    </source>
</evidence>
<dbReference type="GO" id="GO:0005794">
    <property type="term" value="C:Golgi apparatus"/>
    <property type="evidence" value="ECO:0007669"/>
    <property type="project" value="TreeGrafter"/>
</dbReference>
<keyword evidence="13" id="KW-0443">Lipid metabolism</keyword>
<comment type="cofactor">
    <cofactor evidence="2">
        <name>Mg(2+)</name>
        <dbReference type="ChEBI" id="CHEBI:18420"/>
    </cofactor>
</comment>
<evidence type="ECO:0000259" key="24">
    <source>
        <dbReference type="PROSITE" id="PS50922"/>
    </source>
</evidence>
<keyword evidence="12 23" id="KW-1133">Transmembrane helix</keyword>
<dbReference type="GO" id="GO:0046872">
    <property type="term" value="F:metal ion binding"/>
    <property type="evidence" value="ECO:0007669"/>
    <property type="project" value="UniProtKB-KW"/>
</dbReference>
<dbReference type="FunFam" id="1.20.120.1760:FF:000021">
    <property type="entry name" value="CDP-diacylglycerol--inositol 3-phosphatidyltransferase"/>
    <property type="match status" value="1"/>
</dbReference>
<feature type="transmembrane region" description="Helical" evidence="23">
    <location>
        <begin position="440"/>
        <end position="463"/>
    </location>
</feature>
<name>A0AAN7ZSM1_9SACH</name>
<keyword evidence="8 21" id="KW-0812">Transmembrane</keyword>
<dbReference type="PANTHER" id="PTHR15362">
    <property type="entry name" value="PHOSPHATIDYLINOSITOL SYNTHASE"/>
    <property type="match status" value="1"/>
</dbReference>
<dbReference type="Pfam" id="PF01066">
    <property type="entry name" value="CDP-OH_P_transf"/>
    <property type="match status" value="1"/>
</dbReference>
<evidence type="ECO:0000256" key="20">
    <source>
        <dbReference type="ARBA" id="ARBA00079946"/>
    </source>
</evidence>
<accession>A0AAN7ZSM1</accession>
<comment type="caution">
    <text evidence="25">The sequence shown here is derived from an EMBL/GenBank/DDBJ whole genome shotgun (WGS) entry which is preliminary data.</text>
</comment>
<dbReference type="Pfam" id="PF03798">
    <property type="entry name" value="TRAM_LAG1_CLN8"/>
    <property type="match status" value="1"/>
</dbReference>
<evidence type="ECO:0000256" key="8">
    <source>
        <dbReference type="ARBA" id="ARBA00022692"/>
    </source>
</evidence>
<evidence type="ECO:0000256" key="18">
    <source>
        <dbReference type="ARBA" id="ARBA00050166"/>
    </source>
</evidence>
<dbReference type="GO" id="GO:0006661">
    <property type="term" value="P:phosphatidylinositol biosynthetic process"/>
    <property type="evidence" value="ECO:0007669"/>
    <property type="project" value="TreeGrafter"/>
</dbReference>
<feature type="transmembrane region" description="Helical" evidence="23">
    <location>
        <begin position="313"/>
        <end position="335"/>
    </location>
</feature>
<dbReference type="InterPro" id="IPR006634">
    <property type="entry name" value="TLC-dom"/>
</dbReference>
<comment type="cofactor">
    <cofactor evidence="1">
        <name>Mn(2+)</name>
        <dbReference type="ChEBI" id="CHEBI:29035"/>
    </cofactor>
</comment>
<dbReference type="InterPro" id="IPR043130">
    <property type="entry name" value="CDP-OH_PTrfase_TM_dom"/>
</dbReference>
<comment type="catalytic activity">
    <reaction evidence="18">
        <text>a CDP-1,2-diacyl-sn-glycerol + myo-inositol = a 1,2-diacyl-sn-glycero-3-phospho-(1D-myo-inositol) + CMP + H(+)</text>
        <dbReference type="Rhea" id="RHEA:11580"/>
        <dbReference type="ChEBI" id="CHEBI:15378"/>
        <dbReference type="ChEBI" id="CHEBI:17268"/>
        <dbReference type="ChEBI" id="CHEBI:57880"/>
        <dbReference type="ChEBI" id="CHEBI:58332"/>
        <dbReference type="ChEBI" id="CHEBI:60377"/>
        <dbReference type="EC" id="2.7.8.11"/>
    </reaction>
</comment>
<dbReference type="EMBL" id="JAWIZZ010000043">
    <property type="protein sequence ID" value="KAK5780299.1"/>
    <property type="molecule type" value="Genomic_DNA"/>
</dbReference>